<dbReference type="SFLD" id="SFLDG01129">
    <property type="entry name" value="C1.5:_HAD__Beta-PGM__Phosphata"/>
    <property type="match status" value="1"/>
</dbReference>
<evidence type="ECO:0000313" key="2">
    <source>
        <dbReference type="Proteomes" id="UP000638836"/>
    </source>
</evidence>
<gene>
    <name evidence="1" type="ORF">GLO26_04380</name>
</gene>
<dbReference type="Proteomes" id="UP000638836">
    <property type="component" value="Unassembled WGS sequence"/>
</dbReference>
<dbReference type="GO" id="GO:0016787">
    <property type="term" value="F:hydrolase activity"/>
    <property type="evidence" value="ECO:0007669"/>
    <property type="project" value="UniProtKB-KW"/>
</dbReference>
<dbReference type="Gene3D" id="3.40.50.1000">
    <property type="entry name" value="HAD superfamily/HAD-like"/>
    <property type="match status" value="1"/>
</dbReference>
<dbReference type="RefSeq" id="WP_023177453.1">
    <property type="nucleotide sequence ID" value="NZ_JAMAYM010000003.1"/>
</dbReference>
<dbReference type="InterPro" id="IPR023214">
    <property type="entry name" value="HAD_sf"/>
</dbReference>
<sequence length="222" mass="25500">MHKVEAVIFDMDGLMFDTETLYYEANRTVAKKVGLEYTWEFHEKYIGVSDEDFHKELYLHYENKQEQVESLIHKGGQALLEYVEDNGLRKKKGLIELLDYLDSKKIKKIVASSSIRSTVSLFLEKEQLTSYFDVIIGGDEVSKAKPSPEIYEKAWLKTAVSKENTLVLEDSLNGIRASHEAGVPVIMIPDLIKPTNEAKEKTVAIFDDLLEVKRFIEQQNQH</sequence>
<dbReference type="EMBL" id="WNJQ01000003">
    <property type="protein sequence ID" value="MBC9825066.1"/>
    <property type="molecule type" value="Genomic_DNA"/>
</dbReference>
<dbReference type="InterPro" id="IPR023198">
    <property type="entry name" value="PGP-like_dom2"/>
</dbReference>
<dbReference type="InterPro" id="IPR006439">
    <property type="entry name" value="HAD-SF_hydro_IA"/>
</dbReference>
<proteinExistence type="predicted"/>
<dbReference type="CDD" id="cd07505">
    <property type="entry name" value="HAD_BPGM-like"/>
    <property type="match status" value="1"/>
</dbReference>
<name>A0ABR7TCW6_9LACT</name>
<keyword evidence="2" id="KW-1185">Reference proteome</keyword>
<dbReference type="InterPro" id="IPR036412">
    <property type="entry name" value="HAD-like_sf"/>
</dbReference>
<evidence type="ECO:0000313" key="1">
    <source>
        <dbReference type="EMBL" id="MBC9825066.1"/>
    </source>
</evidence>
<dbReference type="Gene3D" id="1.10.150.240">
    <property type="entry name" value="Putative phosphatase, domain 2"/>
    <property type="match status" value="1"/>
</dbReference>
<dbReference type="SFLD" id="SFLDS00003">
    <property type="entry name" value="Haloacid_Dehalogenase"/>
    <property type="match status" value="1"/>
</dbReference>
<dbReference type="PANTHER" id="PTHR18901:SF38">
    <property type="entry name" value="PSEUDOURIDINE-5'-PHOSPHATASE"/>
    <property type="match status" value="1"/>
</dbReference>
<protein>
    <submittedName>
        <fullName evidence="1">HAD-IA family hydrolase</fullName>
    </submittedName>
</protein>
<keyword evidence="1" id="KW-0378">Hydrolase</keyword>
<dbReference type="SUPFAM" id="SSF56784">
    <property type="entry name" value="HAD-like"/>
    <property type="match status" value="1"/>
</dbReference>
<comment type="caution">
    <text evidence="1">The sequence shown here is derived from an EMBL/GenBank/DDBJ whole genome shotgun (WGS) entry which is preliminary data.</text>
</comment>
<organism evidence="1 2">
    <name type="scientific">Carnobacterium inhibens</name>
    <dbReference type="NCBI Taxonomy" id="147709"/>
    <lineage>
        <taxon>Bacteria</taxon>
        <taxon>Bacillati</taxon>
        <taxon>Bacillota</taxon>
        <taxon>Bacilli</taxon>
        <taxon>Lactobacillales</taxon>
        <taxon>Carnobacteriaceae</taxon>
        <taxon>Carnobacterium</taxon>
    </lineage>
</organism>
<dbReference type="NCBIfam" id="TIGR01549">
    <property type="entry name" value="HAD-SF-IA-v1"/>
    <property type="match status" value="1"/>
</dbReference>
<dbReference type="NCBIfam" id="TIGR01509">
    <property type="entry name" value="HAD-SF-IA-v3"/>
    <property type="match status" value="1"/>
</dbReference>
<dbReference type="PANTHER" id="PTHR18901">
    <property type="entry name" value="2-DEOXYGLUCOSE-6-PHOSPHATE PHOSPHATASE 2"/>
    <property type="match status" value="1"/>
</dbReference>
<dbReference type="SFLD" id="SFLDG01135">
    <property type="entry name" value="C1.5.6:_HAD__Beta-PGM__Phospha"/>
    <property type="match status" value="1"/>
</dbReference>
<dbReference type="InterPro" id="IPR041492">
    <property type="entry name" value="HAD_2"/>
</dbReference>
<accession>A0ABR7TCW6</accession>
<dbReference type="Pfam" id="PF13419">
    <property type="entry name" value="HAD_2"/>
    <property type="match status" value="1"/>
</dbReference>
<reference evidence="1 2" key="1">
    <citation type="journal article" date="2020" name="Microorganisms">
        <title>New Insight into Antimicrobial Compounds from Food and Marine-Sourced Carnobacterium Species through Phenotype and Genome Analyses.</title>
        <authorList>
            <person name="Begrem S."/>
            <person name="Ivaniuk F."/>
            <person name="Gigout-Chevalier F."/>
            <person name="Kolypczuk L."/>
            <person name="Bonnetot S."/>
            <person name="Leroi F."/>
            <person name="Grovel O."/>
            <person name="Delbarre-Ladrat C."/>
            <person name="Passerini D."/>
        </authorList>
    </citation>
    <scope>NUCLEOTIDE SEQUENCE [LARGE SCALE GENOMIC DNA]</scope>
    <source>
        <strain evidence="1 2">MIP2551</strain>
    </source>
</reference>